<feature type="transmembrane region" description="Helical" evidence="8">
    <location>
        <begin position="97"/>
        <end position="122"/>
    </location>
</feature>
<organism evidence="11 12">
    <name type="scientific">Streptomyces ovatisporus</name>
    <dbReference type="NCBI Taxonomy" id="1128682"/>
    <lineage>
        <taxon>Bacteria</taxon>
        <taxon>Bacillati</taxon>
        <taxon>Actinomycetota</taxon>
        <taxon>Actinomycetes</taxon>
        <taxon>Kitasatosporales</taxon>
        <taxon>Streptomycetaceae</taxon>
        <taxon>Streptomyces</taxon>
    </lineage>
</organism>
<dbReference type="SUPFAM" id="SSF52540">
    <property type="entry name" value="P-loop containing nucleoside triphosphate hydrolases"/>
    <property type="match status" value="1"/>
</dbReference>
<comment type="subcellular location">
    <subcellularLocation>
        <location evidence="1">Cell membrane</location>
        <topology evidence="1">Multi-pass membrane protein</topology>
    </subcellularLocation>
</comment>
<feature type="domain" description="ABC transporter" evidence="9">
    <location>
        <begin position="422"/>
        <end position="656"/>
    </location>
</feature>
<feature type="compositionally biased region" description="Gly residues" evidence="7">
    <location>
        <begin position="34"/>
        <end position="44"/>
    </location>
</feature>
<dbReference type="PROSITE" id="PS50929">
    <property type="entry name" value="ABC_TM1F"/>
    <property type="match status" value="1"/>
</dbReference>
<evidence type="ECO:0000313" key="11">
    <source>
        <dbReference type="EMBL" id="MFC4493847.1"/>
    </source>
</evidence>
<dbReference type="InterPro" id="IPR003439">
    <property type="entry name" value="ABC_transporter-like_ATP-bd"/>
</dbReference>
<accession>A0ABV9A312</accession>
<dbReference type="Pfam" id="PF00005">
    <property type="entry name" value="ABC_tran"/>
    <property type="match status" value="1"/>
</dbReference>
<dbReference type="PANTHER" id="PTHR43394:SF1">
    <property type="entry name" value="ATP-BINDING CASSETTE SUB-FAMILY B MEMBER 10, MITOCHONDRIAL"/>
    <property type="match status" value="1"/>
</dbReference>
<feature type="compositionally biased region" description="Low complexity" evidence="7">
    <location>
        <begin position="22"/>
        <end position="33"/>
    </location>
</feature>
<dbReference type="InterPro" id="IPR039421">
    <property type="entry name" value="Type_1_exporter"/>
</dbReference>
<feature type="transmembrane region" description="Helical" evidence="8">
    <location>
        <begin position="142"/>
        <end position="165"/>
    </location>
</feature>
<keyword evidence="3" id="KW-0547">Nucleotide-binding</keyword>
<dbReference type="Gene3D" id="3.40.50.300">
    <property type="entry name" value="P-loop containing nucleotide triphosphate hydrolases"/>
    <property type="match status" value="1"/>
</dbReference>
<name>A0ABV9A312_9ACTN</name>
<dbReference type="InterPro" id="IPR003593">
    <property type="entry name" value="AAA+_ATPase"/>
</dbReference>
<dbReference type="EMBL" id="JBHSFH010000004">
    <property type="protein sequence ID" value="MFC4493847.1"/>
    <property type="molecule type" value="Genomic_DNA"/>
</dbReference>
<evidence type="ECO:0000256" key="6">
    <source>
        <dbReference type="ARBA" id="ARBA00023136"/>
    </source>
</evidence>
<evidence type="ECO:0000259" key="10">
    <source>
        <dbReference type="PROSITE" id="PS50929"/>
    </source>
</evidence>
<keyword evidence="12" id="KW-1185">Reference proteome</keyword>
<reference evidence="12" key="1">
    <citation type="journal article" date="2019" name="Int. J. Syst. Evol. Microbiol.">
        <title>The Global Catalogue of Microorganisms (GCM) 10K type strain sequencing project: providing services to taxonomists for standard genome sequencing and annotation.</title>
        <authorList>
            <consortium name="The Broad Institute Genomics Platform"/>
            <consortium name="The Broad Institute Genome Sequencing Center for Infectious Disease"/>
            <person name="Wu L."/>
            <person name="Ma J."/>
        </authorList>
    </citation>
    <scope>NUCLEOTIDE SEQUENCE [LARGE SCALE GENOMIC DNA]</scope>
    <source>
        <strain evidence="12">CGMCC 4.7357</strain>
    </source>
</reference>
<dbReference type="Gene3D" id="1.20.1560.10">
    <property type="entry name" value="ABC transporter type 1, transmembrane domain"/>
    <property type="match status" value="1"/>
</dbReference>
<dbReference type="Proteomes" id="UP001595997">
    <property type="component" value="Unassembled WGS sequence"/>
</dbReference>
<comment type="caution">
    <text evidence="11">The sequence shown here is derived from an EMBL/GenBank/DDBJ whole genome shotgun (WGS) entry which is preliminary data.</text>
</comment>
<dbReference type="CDD" id="cd18546">
    <property type="entry name" value="ABC_6TM_Rv0194_D2_like"/>
    <property type="match status" value="1"/>
</dbReference>
<gene>
    <name evidence="11" type="ORF">ACFPA8_06825</name>
</gene>
<evidence type="ECO:0000256" key="7">
    <source>
        <dbReference type="SAM" id="MobiDB-lite"/>
    </source>
</evidence>
<protein>
    <submittedName>
        <fullName evidence="11">ABC transporter ATP-binding protein</fullName>
    </submittedName>
</protein>
<evidence type="ECO:0000256" key="5">
    <source>
        <dbReference type="ARBA" id="ARBA00022989"/>
    </source>
</evidence>
<evidence type="ECO:0000256" key="8">
    <source>
        <dbReference type="SAM" id="Phobius"/>
    </source>
</evidence>
<dbReference type="InterPro" id="IPR017871">
    <property type="entry name" value="ABC_transporter-like_CS"/>
</dbReference>
<keyword evidence="5 8" id="KW-1133">Transmembrane helix</keyword>
<dbReference type="GO" id="GO:0005524">
    <property type="term" value="F:ATP binding"/>
    <property type="evidence" value="ECO:0007669"/>
    <property type="project" value="UniProtKB-KW"/>
</dbReference>
<dbReference type="InterPro" id="IPR027417">
    <property type="entry name" value="P-loop_NTPase"/>
</dbReference>
<evidence type="ECO:0000256" key="4">
    <source>
        <dbReference type="ARBA" id="ARBA00022840"/>
    </source>
</evidence>
<dbReference type="SUPFAM" id="SSF90123">
    <property type="entry name" value="ABC transporter transmembrane region"/>
    <property type="match status" value="1"/>
</dbReference>
<proteinExistence type="predicted"/>
<feature type="region of interest" description="Disordered" evidence="7">
    <location>
        <begin position="1"/>
        <end position="75"/>
    </location>
</feature>
<dbReference type="PANTHER" id="PTHR43394">
    <property type="entry name" value="ATP-DEPENDENT PERMEASE MDL1, MITOCHONDRIAL"/>
    <property type="match status" value="1"/>
</dbReference>
<dbReference type="Pfam" id="PF00664">
    <property type="entry name" value="ABC_membrane"/>
    <property type="match status" value="1"/>
</dbReference>
<sequence>MEREEDPEEGNAAASAGRRPHGPGAPDTPDAPDGGSGPDGGGKRGQARAEDGAGGEAATGPPQPPEADVFDSDVLPAPPHAARSLLASLLRPRRRRVAVAALLLLLQQAAVQAGPLLVAFAIDHAVPALRRGESGPLVAVGVAYLGCALASGRLQFAFIVAAARVNQRVLMELRGRIYRHAQALDVDFHDRYTSGRLISRSTTDVEALRELLDEGLQELMAVVLSVIYILGMLLWLDIGLGTAAVASFVPLALLVRDFQRRSVRVYRNKSTAMASVIVKFAETVNGIRPVQSFRRERANDESFARLNGVHRQANGDALLEMARYVVLSRFTANAALAAMVLWGAHRVASGELALGVLAASALYLRRLYDPIDRLGMFLNSWQSAAASLEKIAGLLAQRPAVPEPAAPRGLPARRSGGQGREVVFDRVAFGYRTGGEVLPAFDLTLPAGQTVAVVGATGAGKSTLAKLLARFYDPTRGHVLLDGVDLRDLDAAELRRSVVMVTQEAFLFSGTVAENIAIGRPDATRSEIEKAAKALGAHDFVVSLPDGYDTDVRKRGGRISAGQRQLVAFARALLADPAVLILDEATSSLDVPGERAVQQAMLTVLRGRTAVVVAHRLSTVLVADRVLVMEEGRIVEDGPPAELIAGNGRFAGLHEAWRESLVQGVP</sequence>
<keyword evidence="2 8" id="KW-0812">Transmembrane</keyword>
<evidence type="ECO:0000256" key="1">
    <source>
        <dbReference type="ARBA" id="ARBA00004651"/>
    </source>
</evidence>
<evidence type="ECO:0000256" key="3">
    <source>
        <dbReference type="ARBA" id="ARBA00022741"/>
    </source>
</evidence>
<dbReference type="PROSITE" id="PS00211">
    <property type="entry name" value="ABC_TRANSPORTER_1"/>
    <property type="match status" value="1"/>
</dbReference>
<dbReference type="SMART" id="SM00382">
    <property type="entry name" value="AAA"/>
    <property type="match status" value="1"/>
</dbReference>
<evidence type="ECO:0000259" key="9">
    <source>
        <dbReference type="PROSITE" id="PS50893"/>
    </source>
</evidence>
<keyword evidence="4 11" id="KW-0067">ATP-binding</keyword>
<evidence type="ECO:0000313" key="12">
    <source>
        <dbReference type="Proteomes" id="UP001595997"/>
    </source>
</evidence>
<dbReference type="InterPro" id="IPR036640">
    <property type="entry name" value="ABC1_TM_sf"/>
</dbReference>
<dbReference type="RefSeq" id="WP_386443786.1">
    <property type="nucleotide sequence ID" value="NZ_JBHSFH010000004.1"/>
</dbReference>
<dbReference type="InterPro" id="IPR011527">
    <property type="entry name" value="ABC1_TM_dom"/>
</dbReference>
<dbReference type="PROSITE" id="PS50893">
    <property type="entry name" value="ABC_TRANSPORTER_2"/>
    <property type="match status" value="1"/>
</dbReference>
<feature type="domain" description="ABC transmembrane type-1" evidence="10">
    <location>
        <begin position="98"/>
        <end position="383"/>
    </location>
</feature>
<evidence type="ECO:0000256" key="2">
    <source>
        <dbReference type="ARBA" id="ARBA00022692"/>
    </source>
</evidence>
<keyword evidence="6 8" id="KW-0472">Membrane</keyword>